<dbReference type="KEGG" id="kim:G3T16_19550"/>
<reference evidence="1 2" key="1">
    <citation type="submission" date="2020-02" db="EMBL/GenBank/DDBJ databases">
        <title>Genome sequencing for Kineobactrum sp. M2.</title>
        <authorList>
            <person name="Park S.-J."/>
        </authorList>
    </citation>
    <scope>NUCLEOTIDE SEQUENCE [LARGE SCALE GENOMIC DNA]</scope>
    <source>
        <strain evidence="1 2">M2</strain>
    </source>
</reference>
<accession>A0A6C0U700</accession>
<name>A0A6C0U700_9GAMM</name>
<evidence type="ECO:0000313" key="2">
    <source>
        <dbReference type="Proteomes" id="UP000477680"/>
    </source>
</evidence>
<dbReference type="AlphaFoldDB" id="A0A6C0U700"/>
<evidence type="ECO:0000313" key="1">
    <source>
        <dbReference type="EMBL" id="QIB67768.1"/>
    </source>
</evidence>
<gene>
    <name evidence="1" type="ORF">G3T16_19550</name>
</gene>
<dbReference type="Proteomes" id="UP000477680">
    <property type="component" value="Chromosome"/>
</dbReference>
<organism evidence="1 2">
    <name type="scientific">Kineobactrum salinum</name>
    <dbReference type="NCBI Taxonomy" id="2708301"/>
    <lineage>
        <taxon>Bacteria</taxon>
        <taxon>Pseudomonadati</taxon>
        <taxon>Pseudomonadota</taxon>
        <taxon>Gammaproteobacteria</taxon>
        <taxon>Cellvibrionales</taxon>
        <taxon>Halieaceae</taxon>
        <taxon>Kineobactrum</taxon>
    </lineage>
</organism>
<proteinExistence type="predicted"/>
<protein>
    <submittedName>
        <fullName evidence="1">Uncharacterized protein</fullName>
    </submittedName>
</protein>
<keyword evidence="2" id="KW-1185">Reference proteome</keyword>
<sequence>MLCACAGPQRAPIRAAPHAGVDFSGAWALDYGQSDNIQTRLNGLVRELRRDAERRAQAGGELRSPGAALMVGGGGGTDSGASVIGLARMADLITQSQMLDIEQTPARIRVKREESFALGCDFHDGVSTVVETPLGSEFCGWDGHQLLFSIALPEGLSIRHRLTLGPDGQRLQIATTVISDRVSYPFTLNRVYQRMEEGESGYRCKQTLTRGRVCTTESS</sequence>
<dbReference type="EMBL" id="CP048711">
    <property type="protein sequence ID" value="QIB67768.1"/>
    <property type="molecule type" value="Genomic_DNA"/>
</dbReference>